<keyword evidence="1" id="KW-1133">Transmembrane helix</keyword>
<protein>
    <recommendedName>
        <fullName evidence="6">Glycerophosphoryl diester phosphodiesterase membrane domain-containing protein</fullName>
    </recommendedName>
</protein>
<reference evidence="2 4" key="1">
    <citation type="submission" date="2019-08" db="EMBL/GenBank/DDBJ databases">
        <title>Comparative genome analysis confer to the adaptation heavy metal polluted environment.</title>
        <authorList>
            <person name="Li Y."/>
        </authorList>
    </citation>
    <scope>NUCLEOTIDE SEQUENCE [LARGE SCALE GENOMIC DNA]</scope>
    <source>
        <strain evidence="2 4">P2</strain>
    </source>
</reference>
<reference evidence="3 5" key="2">
    <citation type="submission" date="2021-03" db="EMBL/GenBank/DDBJ databases">
        <title>Mucilaginibacter strains isolated from gold and copper mining confer multi heavy-metal resistance.</title>
        <authorList>
            <person name="Li Y."/>
        </authorList>
    </citation>
    <scope>NUCLEOTIDE SEQUENCE [LARGE SCALE GENOMIC DNA]</scope>
    <source>
        <strain evidence="3 5">P2-4</strain>
    </source>
</reference>
<evidence type="ECO:0000313" key="4">
    <source>
        <dbReference type="Proteomes" id="UP000250557"/>
    </source>
</evidence>
<dbReference type="RefSeq" id="WP_112657128.1">
    <property type="nucleotide sequence ID" value="NZ_CP043451.1"/>
</dbReference>
<organism evidence="2 4">
    <name type="scientific">Mucilaginibacter rubeus</name>
    <dbReference type="NCBI Taxonomy" id="2027860"/>
    <lineage>
        <taxon>Bacteria</taxon>
        <taxon>Pseudomonadati</taxon>
        <taxon>Bacteroidota</taxon>
        <taxon>Sphingobacteriia</taxon>
        <taxon>Sphingobacteriales</taxon>
        <taxon>Sphingobacteriaceae</taxon>
        <taxon>Mucilaginibacter</taxon>
    </lineage>
</organism>
<dbReference type="AlphaFoldDB" id="A0AAE6ML43"/>
<evidence type="ECO:0000313" key="5">
    <source>
        <dbReference type="Proteomes" id="UP000663940"/>
    </source>
</evidence>
<feature type="transmembrane region" description="Helical" evidence="1">
    <location>
        <begin position="115"/>
        <end position="136"/>
    </location>
</feature>
<dbReference type="EMBL" id="CP071880">
    <property type="protein sequence ID" value="QTE49966.1"/>
    <property type="molecule type" value="Genomic_DNA"/>
</dbReference>
<evidence type="ECO:0000256" key="1">
    <source>
        <dbReference type="SAM" id="Phobius"/>
    </source>
</evidence>
<accession>A0AAE6ML43</accession>
<feature type="transmembrane region" description="Helical" evidence="1">
    <location>
        <begin position="178"/>
        <end position="206"/>
    </location>
</feature>
<name>A0AAE6ML43_9SPHI</name>
<gene>
    <name evidence="2" type="ORF">DIU31_029700</name>
    <name evidence="3" type="ORF">J3L21_31310</name>
</gene>
<keyword evidence="1" id="KW-0812">Transmembrane</keyword>
<evidence type="ECO:0000313" key="3">
    <source>
        <dbReference type="EMBL" id="QTE49966.1"/>
    </source>
</evidence>
<evidence type="ECO:0000313" key="2">
    <source>
        <dbReference type="EMBL" id="QEM07473.1"/>
    </source>
</evidence>
<sequence length="281" mass="32319">MKENIELSKTREFGDIISDTFVIVRQNFKPLFKSYLAICGIFLLTSTLLTILSNFQHTQEGEYSAFSFWGIAKILFEQVNYSALVLTAISYLAVYQQKENQPPTTLEVWAYFKYYFFRVLGTQILLSVALVIAFFFCFFPSVYLAPIFGLVTPIMIIENGSVEFAIRKSFKIIKENWWFTFGVILLMSIIVLATVMALFIPAMIFYGGSQWLTGTYYNTTYAIVEAIIEHVCQFLWLLPVISITLVYFSLTEHKEANNLVNRIKSFGKNDPAADQFSTEQY</sequence>
<feature type="transmembrane region" description="Helical" evidence="1">
    <location>
        <begin position="142"/>
        <end position="166"/>
    </location>
</feature>
<dbReference type="EMBL" id="CP043451">
    <property type="protein sequence ID" value="QEM07473.1"/>
    <property type="molecule type" value="Genomic_DNA"/>
</dbReference>
<proteinExistence type="predicted"/>
<keyword evidence="5" id="KW-1185">Reference proteome</keyword>
<keyword evidence="1" id="KW-0472">Membrane</keyword>
<feature type="transmembrane region" description="Helical" evidence="1">
    <location>
        <begin position="35"/>
        <end position="55"/>
    </location>
</feature>
<dbReference type="Proteomes" id="UP000250557">
    <property type="component" value="Chromosome"/>
</dbReference>
<feature type="transmembrane region" description="Helical" evidence="1">
    <location>
        <begin position="226"/>
        <end position="248"/>
    </location>
</feature>
<feature type="transmembrane region" description="Helical" evidence="1">
    <location>
        <begin position="75"/>
        <end position="94"/>
    </location>
</feature>
<dbReference type="Proteomes" id="UP000663940">
    <property type="component" value="Chromosome"/>
</dbReference>
<evidence type="ECO:0008006" key="6">
    <source>
        <dbReference type="Google" id="ProtNLM"/>
    </source>
</evidence>